<reference evidence="2 3" key="1">
    <citation type="submission" date="2020-08" db="EMBL/GenBank/DDBJ databases">
        <title>Genomic Encyclopedia of Type Strains, Phase IV (KMG-IV): sequencing the most valuable type-strain genomes for metagenomic binning, comparative biology and taxonomic classification.</title>
        <authorList>
            <person name="Goeker M."/>
        </authorList>
    </citation>
    <scope>NUCLEOTIDE SEQUENCE [LARGE SCALE GENOMIC DNA]</scope>
    <source>
        <strain evidence="2 3">DSM 103336</strain>
    </source>
</reference>
<dbReference type="AlphaFoldDB" id="A0A7W9BWA2"/>
<keyword evidence="3" id="KW-1185">Reference proteome</keyword>
<dbReference type="EMBL" id="JACIJR010000009">
    <property type="protein sequence ID" value="MBB5730823.1"/>
    <property type="molecule type" value="Genomic_DNA"/>
</dbReference>
<dbReference type="Proteomes" id="UP000546701">
    <property type="component" value="Unassembled WGS sequence"/>
</dbReference>
<sequence>MLEAHRAALAVRQPELTGLIATLDAKILHYRDMEVDMEGKNDDGPTSNNGGRGRTAACEQAGGASHRHG</sequence>
<feature type="region of interest" description="Disordered" evidence="1">
    <location>
        <begin position="37"/>
        <end position="69"/>
    </location>
</feature>
<evidence type="ECO:0000313" key="2">
    <source>
        <dbReference type="EMBL" id="MBB5730823.1"/>
    </source>
</evidence>
<gene>
    <name evidence="2" type="ORF">FHS99_003330</name>
</gene>
<name>A0A7W9BWA2_9SPHN</name>
<comment type="caution">
    <text evidence="2">The sequence shown here is derived from an EMBL/GenBank/DDBJ whole genome shotgun (WGS) entry which is preliminary data.</text>
</comment>
<evidence type="ECO:0000256" key="1">
    <source>
        <dbReference type="SAM" id="MobiDB-lite"/>
    </source>
</evidence>
<organism evidence="2 3">
    <name type="scientific">Sphingomonas prati</name>
    <dbReference type="NCBI Taxonomy" id="1843237"/>
    <lineage>
        <taxon>Bacteria</taxon>
        <taxon>Pseudomonadati</taxon>
        <taxon>Pseudomonadota</taxon>
        <taxon>Alphaproteobacteria</taxon>
        <taxon>Sphingomonadales</taxon>
        <taxon>Sphingomonadaceae</taxon>
        <taxon>Sphingomonas</taxon>
    </lineage>
</organism>
<evidence type="ECO:0000313" key="3">
    <source>
        <dbReference type="Proteomes" id="UP000546701"/>
    </source>
</evidence>
<protein>
    <submittedName>
        <fullName evidence="2">Uncharacterized protein</fullName>
    </submittedName>
</protein>
<proteinExistence type="predicted"/>
<dbReference type="RefSeq" id="WP_198350724.1">
    <property type="nucleotide sequence ID" value="NZ_WRPJ01000009.1"/>
</dbReference>
<accession>A0A7W9BWA2</accession>